<dbReference type="PROSITE" id="PS50109">
    <property type="entry name" value="HIS_KIN"/>
    <property type="match status" value="1"/>
</dbReference>
<dbReference type="CDD" id="cd16922">
    <property type="entry name" value="HATPase_EvgS-ArcB-TorS-like"/>
    <property type="match status" value="1"/>
</dbReference>
<name>A0ABY4JDJ2_9BACT</name>
<dbReference type="InterPro" id="IPR003018">
    <property type="entry name" value="GAF"/>
</dbReference>
<dbReference type="SUPFAM" id="SSF52172">
    <property type="entry name" value="CheY-like"/>
    <property type="match status" value="1"/>
</dbReference>
<dbReference type="SUPFAM" id="SSF47384">
    <property type="entry name" value="Homodimeric domain of signal transducing histidine kinase"/>
    <property type="match status" value="1"/>
</dbReference>
<dbReference type="Gene3D" id="3.40.50.2300">
    <property type="match status" value="1"/>
</dbReference>
<dbReference type="PROSITE" id="PS50110">
    <property type="entry name" value="RESPONSE_REGULATORY"/>
    <property type="match status" value="1"/>
</dbReference>
<evidence type="ECO:0000313" key="20">
    <source>
        <dbReference type="Proteomes" id="UP000829647"/>
    </source>
</evidence>
<dbReference type="CDD" id="cd00082">
    <property type="entry name" value="HisKA"/>
    <property type="match status" value="1"/>
</dbReference>
<evidence type="ECO:0000256" key="5">
    <source>
        <dbReference type="ARBA" id="ARBA00022553"/>
    </source>
</evidence>
<dbReference type="SUPFAM" id="SSF47226">
    <property type="entry name" value="Histidine-containing phosphotransfer domain, HPT domain"/>
    <property type="match status" value="1"/>
</dbReference>
<dbReference type="Pfam" id="PF01590">
    <property type="entry name" value="GAF"/>
    <property type="match status" value="1"/>
</dbReference>
<dbReference type="Gene3D" id="3.30.450.40">
    <property type="match status" value="1"/>
</dbReference>
<feature type="modified residue" description="Phosphohistidine" evidence="14">
    <location>
        <position position="624"/>
    </location>
</feature>
<evidence type="ECO:0000256" key="15">
    <source>
        <dbReference type="PROSITE-ProRule" id="PRU00169"/>
    </source>
</evidence>
<keyword evidence="8" id="KW-0547">Nucleotide-binding</keyword>
<proteinExistence type="predicted"/>
<dbReference type="PANTHER" id="PTHR45339">
    <property type="entry name" value="HYBRID SIGNAL TRANSDUCTION HISTIDINE KINASE J"/>
    <property type="match status" value="1"/>
</dbReference>
<keyword evidence="5 15" id="KW-0597">Phosphoprotein</keyword>
<evidence type="ECO:0000259" key="18">
    <source>
        <dbReference type="PROSITE" id="PS50894"/>
    </source>
</evidence>
<evidence type="ECO:0000256" key="2">
    <source>
        <dbReference type="ARBA" id="ARBA00004651"/>
    </source>
</evidence>
<dbReference type="SMART" id="SM00388">
    <property type="entry name" value="HisKA"/>
    <property type="match status" value="1"/>
</dbReference>
<reference evidence="19 20" key="1">
    <citation type="submission" date="2022-04" db="EMBL/GenBank/DDBJ databases">
        <title>Hymenobacter sp. isolated from the air.</title>
        <authorList>
            <person name="Won M."/>
            <person name="Lee C.-M."/>
            <person name="Woen H.-Y."/>
            <person name="Kwon S.-W."/>
        </authorList>
    </citation>
    <scope>NUCLEOTIDE SEQUENCE [LARGE SCALE GENOMIC DNA]</scope>
    <source>
        <strain evidence="20">5516 S-25</strain>
    </source>
</reference>
<dbReference type="SUPFAM" id="SSF55874">
    <property type="entry name" value="ATPase domain of HSP90 chaperone/DNA topoisomerase II/histidine kinase"/>
    <property type="match status" value="1"/>
</dbReference>
<comment type="subcellular location">
    <subcellularLocation>
        <location evidence="2">Cell membrane</location>
        <topology evidence="2">Multi-pass membrane protein</topology>
    </subcellularLocation>
</comment>
<comment type="catalytic activity">
    <reaction evidence="1">
        <text>ATP + protein L-histidine = ADP + protein N-phospho-L-histidine.</text>
        <dbReference type="EC" id="2.7.13.3"/>
    </reaction>
</comment>
<dbReference type="Pfam" id="PF01627">
    <property type="entry name" value="Hpt"/>
    <property type="match status" value="1"/>
</dbReference>
<dbReference type="RefSeq" id="WP_247976824.1">
    <property type="nucleotide sequence ID" value="NZ_CP095848.1"/>
</dbReference>
<keyword evidence="13" id="KW-0472">Membrane</keyword>
<dbReference type="PANTHER" id="PTHR45339:SF1">
    <property type="entry name" value="HYBRID SIGNAL TRANSDUCTION HISTIDINE KINASE J"/>
    <property type="match status" value="1"/>
</dbReference>
<dbReference type="InterPro" id="IPR005467">
    <property type="entry name" value="His_kinase_dom"/>
</dbReference>
<keyword evidence="10 19" id="KW-0067">ATP-binding</keyword>
<feature type="domain" description="HPt" evidence="18">
    <location>
        <begin position="585"/>
        <end position="680"/>
    </location>
</feature>
<evidence type="ECO:0000256" key="12">
    <source>
        <dbReference type="ARBA" id="ARBA00023012"/>
    </source>
</evidence>
<dbReference type="Pfam" id="PF00512">
    <property type="entry name" value="HisKA"/>
    <property type="match status" value="1"/>
</dbReference>
<dbReference type="InterPro" id="IPR001789">
    <property type="entry name" value="Sig_transdc_resp-reg_receiver"/>
</dbReference>
<dbReference type="SMART" id="SM00448">
    <property type="entry name" value="REC"/>
    <property type="match status" value="1"/>
</dbReference>
<evidence type="ECO:0000259" key="16">
    <source>
        <dbReference type="PROSITE" id="PS50109"/>
    </source>
</evidence>
<evidence type="ECO:0000256" key="8">
    <source>
        <dbReference type="ARBA" id="ARBA00022741"/>
    </source>
</evidence>
<keyword evidence="7" id="KW-0812">Transmembrane</keyword>
<dbReference type="Gene3D" id="1.10.287.130">
    <property type="match status" value="1"/>
</dbReference>
<evidence type="ECO:0000256" key="9">
    <source>
        <dbReference type="ARBA" id="ARBA00022777"/>
    </source>
</evidence>
<dbReference type="PRINTS" id="PR00344">
    <property type="entry name" value="BCTRLSENSOR"/>
</dbReference>
<gene>
    <name evidence="19" type="ORF">MWH26_08265</name>
</gene>
<organism evidence="19 20">
    <name type="scientific">Hymenobacter sublimis</name>
    <dbReference type="NCBI Taxonomy" id="2933777"/>
    <lineage>
        <taxon>Bacteria</taxon>
        <taxon>Pseudomonadati</taxon>
        <taxon>Bacteroidota</taxon>
        <taxon>Cytophagia</taxon>
        <taxon>Cytophagales</taxon>
        <taxon>Hymenobacteraceae</taxon>
        <taxon>Hymenobacter</taxon>
    </lineage>
</organism>
<sequence length="693" mass="75962">MELQVTSGPPQQLAEADNSRTYYGEQERLLALQALDILDSEAEPEFEDMVQQAARLCAAPVACISFLDETRQWIKAQTGSWLPEIPRARSFCARTLQANDLLLLDAMSAPALFAATPLTYHDTPVVAYAGYPIRTGEGYVVGVLSVSDVVSRTFSPEQQQFLQLLAQQVSQALALRLARRARLAAEASVQRKQAFLAAMSHEIRTPIHGIMGLSRLLQESFITPQQEENLAIIASTAENLLNVINDILDFSKVELGKMELERVPFDVEATVRDATRSVQHMAQKKGISLQTLVQSPGALPIIEGDPLRLRQILLNLLTNALKFTEEGQITVSVEVQHQDAAMVYLEFCVDDTGIGISMDKAEEIFRAFDQATSSTARRYGGTGLGLAICRSLIELQGGRIWLEGRPGQGSCFRFSLAYPISAARPYAEAVLPPLAPGLLQGLHILLAEDNPVNKLLATSLLQTWGVQVAIATDGQQALELASSHPYDLLLMDIQMPLRTGLEVTADLRATPNPNQQTPIIALTANAMPAEVQTFSQHGFTDFLIKPYHEADLYRLLVRTLGRTDVAPDLPQPTYDFSQLGRLAHDAAFIRKMQQLFLDTVPGQLHALKSAVSHGHWTTAGQLIHSLKSTYGSMQMAEAIRCLQRLEQALQPPVTAAAPLMSLLELLGAITSRTVELFADHLRQPLPDQPPPAA</sequence>
<protein>
    <recommendedName>
        <fullName evidence="3">histidine kinase</fullName>
        <ecNumber evidence="3">2.7.13.3</ecNumber>
    </recommendedName>
</protein>
<evidence type="ECO:0000313" key="19">
    <source>
        <dbReference type="EMBL" id="UPL50886.1"/>
    </source>
</evidence>
<evidence type="ECO:0000256" key="3">
    <source>
        <dbReference type="ARBA" id="ARBA00012438"/>
    </source>
</evidence>
<accession>A0ABY4JDJ2</accession>
<dbReference type="InterPro" id="IPR036097">
    <property type="entry name" value="HisK_dim/P_sf"/>
</dbReference>
<dbReference type="InterPro" id="IPR003594">
    <property type="entry name" value="HATPase_dom"/>
</dbReference>
<evidence type="ECO:0000256" key="14">
    <source>
        <dbReference type="PROSITE-ProRule" id="PRU00110"/>
    </source>
</evidence>
<feature type="modified residue" description="4-aspartylphosphate" evidence="15">
    <location>
        <position position="492"/>
    </location>
</feature>
<dbReference type="Gene3D" id="3.30.565.10">
    <property type="entry name" value="Histidine kinase-like ATPase, C-terminal domain"/>
    <property type="match status" value="1"/>
</dbReference>
<dbReference type="InterPro" id="IPR008207">
    <property type="entry name" value="Sig_transdc_His_kin_Hpt_dom"/>
</dbReference>
<dbReference type="SMART" id="SM00387">
    <property type="entry name" value="HATPase_c"/>
    <property type="match status" value="1"/>
</dbReference>
<keyword evidence="11" id="KW-1133">Transmembrane helix</keyword>
<evidence type="ECO:0000256" key="10">
    <source>
        <dbReference type="ARBA" id="ARBA00022840"/>
    </source>
</evidence>
<feature type="domain" description="Histidine kinase" evidence="16">
    <location>
        <begin position="198"/>
        <end position="420"/>
    </location>
</feature>
<evidence type="ECO:0000259" key="17">
    <source>
        <dbReference type="PROSITE" id="PS50110"/>
    </source>
</evidence>
<dbReference type="InterPro" id="IPR036641">
    <property type="entry name" value="HPT_dom_sf"/>
</dbReference>
<dbReference type="Pfam" id="PF02518">
    <property type="entry name" value="HATPase_c"/>
    <property type="match status" value="1"/>
</dbReference>
<dbReference type="SMART" id="SM00065">
    <property type="entry name" value="GAF"/>
    <property type="match status" value="1"/>
</dbReference>
<dbReference type="CDD" id="cd17546">
    <property type="entry name" value="REC_hyHK_CKI1_RcsC-like"/>
    <property type="match status" value="1"/>
</dbReference>
<dbReference type="EMBL" id="CP095848">
    <property type="protein sequence ID" value="UPL50886.1"/>
    <property type="molecule type" value="Genomic_DNA"/>
</dbReference>
<keyword evidence="20" id="KW-1185">Reference proteome</keyword>
<dbReference type="Pfam" id="PF00072">
    <property type="entry name" value="Response_reg"/>
    <property type="match status" value="1"/>
</dbReference>
<dbReference type="InterPro" id="IPR004358">
    <property type="entry name" value="Sig_transdc_His_kin-like_C"/>
</dbReference>
<keyword evidence="6" id="KW-0808">Transferase</keyword>
<evidence type="ECO:0000256" key="7">
    <source>
        <dbReference type="ARBA" id="ARBA00022692"/>
    </source>
</evidence>
<dbReference type="InterPro" id="IPR029016">
    <property type="entry name" value="GAF-like_dom_sf"/>
</dbReference>
<dbReference type="EC" id="2.7.13.3" evidence="3"/>
<keyword evidence="12" id="KW-0902">Two-component regulatory system</keyword>
<evidence type="ECO:0000256" key="6">
    <source>
        <dbReference type="ARBA" id="ARBA00022679"/>
    </source>
</evidence>
<dbReference type="InterPro" id="IPR011006">
    <property type="entry name" value="CheY-like_superfamily"/>
</dbReference>
<dbReference type="InterPro" id="IPR003661">
    <property type="entry name" value="HisK_dim/P_dom"/>
</dbReference>
<dbReference type="PROSITE" id="PS50894">
    <property type="entry name" value="HPT"/>
    <property type="match status" value="1"/>
</dbReference>
<dbReference type="InterPro" id="IPR036890">
    <property type="entry name" value="HATPase_C_sf"/>
</dbReference>
<evidence type="ECO:0000256" key="4">
    <source>
        <dbReference type="ARBA" id="ARBA00022475"/>
    </source>
</evidence>
<dbReference type="GO" id="GO:0005524">
    <property type="term" value="F:ATP binding"/>
    <property type="evidence" value="ECO:0007669"/>
    <property type="project" value="UniProtKB-KW"/>
</dbReference>
<evidence type="ECO:0000256" key="11">
    <source>
        <dbReference type="ARBA" id="ARBA00022989"/>
    </source>
</evidence>
<evidence type="ECO:0000256" key="1">
    <source>
        <dbReference type="ARBA" id="ARBA00000085"/>
    </source>
</evidence>
<feature type="domain" description="Response regulatory" evidence="17">
    <location>
        <begin position="443"/>
        <end position="560"/>
    </location>
</feature>
<keyword evidence="4" id="KW-1003">Cell membrane</keyword>
<dbReference type="SUPFAM" id="SSF55781">
    <property type="entry name" value="GAF domain-like"/>
    <property type="match status" value="1"/>
</dbReference>
<keyword evidence="9" id="KW-0418">Kinase</keyword>
<dbReference type="Proteomes" id="UP000829647">
    <property type="component" value="Chromosome"/>
</dbReference>
<dbReference type="Gene3D" id="1.20.120.160">
    <property type="entry name" value="HPT domain"/>
    <property type="match status" value="1"/>
</dbReference>
<evidence type="ECO:0000256" key="13">
    <source>
        <dbReference type="ARBA" id="ARBA00023136"/>
    </source>
</evidence>